<dbReference type="InterPro" id="IPR000504">
    <property type="entry name" value="RRM_dom"/>
</dbReference>
<dbReference type="InterPro" id="IPR012677">
    <property type="entry name" value="Nucleotide-bd_a/b_plait_sf"/>
</dbReference>
<dbReference type="CDD" id="cd00590">
    <property type="entry name" value="RRM_SF"/>
    <property type="match status" value="2"/>
</dbReference>
<dbReference type="SUPFAM" id="SSF54928">
    <property type="entry name" value="RNA-binding domain, RBD"/>
    <property type="match status" value="2"/>
</dbReference>
<dbReference type="AlphaFoldDB" id="A0AA36HTN0"/>
<keyword evidence="1 2" id="KW-0694">RNA-binding</keyword>
<feature type="region of interest" description="Disordered" evidence="3">
    <location>
        <begin position="194"/>
        <end position="214"/>
    </location>
</feature>
<dbReference type="PANTHER" id="PTHR48025:SF1">
    <property type="entry name" value="RRM DOMAIN-CONTAINING PROTEIN"/>
    <property type="match status" value="1"/>
</dbReference>
<name>A0AA36HTN0_9DINO</name>
<keyword evidence="6" id="KW-1185">Reference proteome</keyword>
<proteinExistence type="predicted"/>
<reference evidence="5" key="1">
    <citation type="submission" date="2023-08" db="EMBL/GenBank/DDBJ databases">
        <authorList>
            <person name="Chen Y."/>
            <person name="Shah S."/>
            <person name="Dougan E. K."/>
            <person name="Thang M."/>
            <person name="Chan C."/>
        </authorList>
    </citation>
    <scope>NUCLEOTIDE SEQUENCE</scope>
</reference>
<accession>A0AA36HTN0</accession>
<gene>
    <name evidence="5" type="ORF">EVOR1521_LOCUS4500</name>
</gene>
<dbReference type="Pfam" id="PF00076">
    <property type="entry name" value="RRM_1"/>
    <property type="match status" value="2"/>
</dbReference>
<dbReference type="InterPro" id="IPR050502">
    <property type="entry name" value="Euk_RNA-bind_prot"/>
</dbReference>
<evidence type="ECO:0000256" key="2">
    <source>
        <dbReference type="PROSITE-ProRule" id="PRU00176"/>
    </source>
</evidence>
<evidence type="ECO:0000256" key="3">
    <source>
        <dbReference type="SAM" id="MobiDB-lite"/>
    </source>
</evidence>
<dbReference type="Proteomes" id="UP001178507">
    <property type="component" value="Unassembled WGS sequence"/>
</dbReference>
<organism evidence="5 6">
    <name type="scientific">Effrenium voratum</name>
    <dbReference type="NCBI Taxonomy" id="2562239"/>
    <lineage>
        <taxon>Eukaryota</taxon>
        <taxon>Sar</taxon>
        <taxon>Alveolata</taxon>
        <taxon>Dinophyceae</taxon>
        <taxon>Suessiales</taxon>
        <taxon>Symbiodiniaceae</taxon>
        <taxon>Effrenium</taxon>
    </lineage>
</organism>
<evidence type="ECO:0000259" key="4">
    <source>
        <dbReference type="PROSITE" id="PS50102"/>
    </source>
</evidence>
<feature type="region of interest" description="Disordered" evidence="3">
    <location>
        <begin position="1"/>
        <end position="28"/>
    </location>
</feature>
<sequence length="256" mass="27874">MPKAGKEAKAGTKRKKEVADAEEPEDEKARTVYLGGVPRLCQAKTISERFAKYGEVQDVQIPPDRRNKSKRIAFVTFASRAQAEAALAEAEAEFEGSTLKVKLSGMEEPAAEAPATAKVFVGGVGDLAEEELLAHFSKKCGKVQSLSKPASKSTKTKGRSRGFAILDFAKPKLAAKALELDGASINGHTVTVRSYTPNEKEQAKADKKKAKKSAKKQFRVVVQNFPKSSTTSQLKDHFEGALYVQLPKKKAPRREL</sequence>
<evidence type="ECO:0000256" key="1">
    <source>
        <dbReference type="ARBA" id="ARBA00022884"/>
    </source>
</evidence>
<dbReference type="GO" id="GO:0003723">
    <property type="term" value="F:RNA binding"/>
    <property type="evidence" value="ECO:0007669"/>
    <property type="project" value="UniProtKB-UniRule"/>
</dbReference>
<feature type="domain" description="RRM" evidence="4">
    <location>
        <begin position="30"/>
        <end position="106"/>
    </location>
</feature>
<feature type="compositionally biased region" description="Basic and acidic residues" evidence="3">
    <location>
        <begin position="1"/>
        <end position="10"/>
    </location>
</feature>
<dbReference type="SMART" id="SM00360">
    <property type="entry name" value="RRM"/>
    <property type="match status" value="2"/>
</dbReference>
<dbReference type="PANTHER" id="PTHR48025">
    <property type="entry name" value="OS02G0815200 PROTEIN"/>
    <property type="match status" value="1"/>
</dbReference>
<feature type="domain" description="RRM" evidence="4">
    <location>
        <begin position="117"/>
        <end position="197"/>
    </location>
</feature>
<evidence type="ECO:0000313" key="5">
    <source>
        <dbReference type="EMBL" id="CAJ1375143.1"/>
    </source>
</evidence>
<dbReference type="PROSITE" id="PS50102">
    <property type="entry name" value="RRM"/>
    <property type="match status" value="2"/>
</dbReference>
<dbReference type="EMBL" id="CAUJNA010000302">
    <property type="protein sequence ID" value="CAJ1375143.1"/>
    <property type="molecule type" value="Genomic_DNA"/>
</dbReference>
<evidence type="ECO:0000313" key="6">
    <source>
        <dbReference type="Proteomes" id="UP001178507"/>
    </source>
</evidence>
<protein>
    <recommendedName>
        <fullName evidence="4">RRM domain-containing protein</fullName>
    </recommendedName>
</protein>
<comment type="caution">
    <text evidence="5">The sequence shown here is derived from an EMBL/GenBank/DDBJ whole genome shotgun (WGS) entry which is preliminary data.</text>
</comment>
<dbReference type="Gene3D" id="3.30.70.330">
    <property type="match status" value="2"/>
</dbReference>
<dbReference type="InterPro" id="IPR035979">
    <property type="entry name" value="RBD_domain_sf"/>
</dbReference>